<organism evidence="1 2">
    <name type="scientific">Protopolystoma xenopodis</name>
    <dbReference type="NCBI Taxonomy" id="117903"/>
    <lineage>
        <taxon>Eukaryota</taxon>
        <taxon>Metazoa</taxon>
        <taxon>Spiralia</taxon>
        <taxon>Lophotrochozoa</taxon>
        <taxon>Platyhelminthes</taxon>
        <taxon>Monogenea</taxon>
        <taxon>Polyopisthocotylea</taxon>
        <taxon>Polystomatidea</taxon>
        <taxon>Polystomatidae</taxon>
        <taxon>Protopolystoma</taxon>
    </lineage>
</organism>
<evidence type="ECO:0000313" key="2">
    <source>
        <dbReference type="Proteomes" id="UP000784294"/>
    </source>
</evidence>
<evidence type="ECO:0000313" key="1">
    <source>
        <dbReference type="EMBL" id="VEL11183.1"/>
    </source>
</evidence>
<sequence>MRHSRVADDPSEAVSQPHVTLDLRQQAHADNDRFGSHIEAAQARKFIPPHLGNPGFFILSSAGGLIANQKSSLFPCAFCPVFPYSIHCKNTTLGDP</sequence>
<protein>
    <submittedName>
        <fullName evidence="1">Uncharacterized protein</fullName>
    </submittedName>
</protein>
<dbReference type="EMBL" id="CAAALY010011097">
    <property type="protein sequence ID" value="VEL11183.1"/>
    <property type="molecule type" value="Genomic_DNA"/>
</dbReference>
<name>A0A448WGF7_9PLAT</name>
<gene>
    <name evidence="1" type="ORF">PXEA_LOCUS4623</name>
</gene>
<comment type="caution">
    <text evidence="1">The sequence shown here is derived from an EMBL/GenBank/DDBJ whole genome shotgun (WGS) entry which is preliminary data.</text>
</comment>
<proteinExistence type="predicted"/>
<accession>A0A448WGF7</accession>
<dbReference type="Proteomes" id="UP000784294">
    <property type="component" value="Unassembled WGS sequence"/>
</dbReference>
<dbReference type="AlphaFoldDB" id="A0A448WGF7"/>
<reference evidence="1" key="1">
    <citation type="submission" date="2018-11" db="EMBL/GenBank/DDBJ databases">
        <authorList>
            <consortium name="Pathogen Informatics"/>
        </authorList>
    </citation>
    <scope>NUCLEOTIDE SEQUENCE</scope>
</reference>
<keyword evidence="2" id="KW-1185">Reference proteome</keyword>